<name>A0AAV2I0X4_LYMST</name>
<dbReference type="PANTHER" id="PTHR28577:SF1">
    <property type="entry name" value="CENTROMERE PROTEIN P"/>
    <property type="match status" value="1"/>
</dbReference>
<evidence type="ECO:0000313" key="2">
    <source>
        <dbReference type="Proteomes" id="UP001497497"/>
    </source>
</evidence>
<dbReference type="GO" id="GO:0000775">
    <property type="term" value="C:chromosome, centromeric region"/>
    <property type="evidence" value="ECO:0007669"/>
    <property type="project" value="InterPro"/>
</dbReference>
<reference evidence="1 2" key="1">
    <citation type="submission" date="2024-04" db="EMBL/GenBank/DDBJ databases">
        <authorList>
            <consortium name="Genoscope - CEA"/>
            <person name="William W."/>
        </authorList>
    </citation>
    <scope>NUCLEOTIDE SEQUENCE [LARGE SCALE GENOMIC DNA]</scope>
</reference>
<keyword evidence="2" id="KW-1185">Reference proteome</keyword>
<protein>
    <submittedName>
        <fullName evidence="1">Uncharacterized protein</fullName>
    </submittedName>
</protein>
<dbReference type="EMBL" id="CAXITT010000376">
    <property type="protein sequence ID" value="CAL1540266.1"/>
    <property type="molecule type" value="Genomic_DNA"/>
</dbReference>
<organism evidence="1 2">
    <name type="scientific">Lymnaea stagnalis</name>
    <name type="common">Great pond snail</name>
    <name type="synonym">Helix stagnalis</name>
    <dbReference type="NCBI Taxonomy" id="6523"/>
    <lineage>
        <taxon>Eukaryota</taxon>
        <taxon>Metazoa</taxon>
        <taxon>Spiralia</taxon>
        <taxon>Lophotrochozoa</taxon>
        <taxon>Mollusca</taxon>
        <taxon>Gastropoda</taxon>
        <taxon>Heterobranchia</taxon>
        <taxon>Euthyneura</taxon>
        <taxon>Panpulmonata</taxon>
        <taxon>Hygrophila</taxon>
        <taxon>Lymnaeoidea</taxon>
        <taxon>Lymnaeidae</taxon>
        <taxon>Lymnaea</taxon>
    </lineage>
</organism>
<dbReference type="Proteomes" id="UP001497497">
    <property type="component" value="Unassembled WGS sequence"/>
</dbReference>
<proteinExistence type="predicted"/>
<dbReference type="InterPro" id="IPR027801">
    <property type="entry name" value="CENP-P"/>
</dbReference>
<accession>A0AAV2I0X4</accession>
<sequence length="312" mass="35065">MMDEAELDISGLTKAELDEFQRVNAEAILGLEKEINYLRRGLQQFGPGVIPEQNLQVIVRPDGSSNIEDVKKRLKMEIEDSANRLRETIKLTGVTIDNIAREVVDLDDNQCTKLFHLELIVLDRKVIVTYKLQEALSSDSSDVQGNKLLWFEVKFGQDIHNAIGGEIRKSAENLSIHSTFSLLKTYIECDKIQALVLEKQMKSYPNNVSTFVNERGNTCLKISNPKPKRATFTLEWGRKVLNDRVEPDIKVHFEAPQEMLALDSKHVLESSPKMFTCLVDALGLEQAIESLIELVATDGQGSQTAEAAQHTT</sequence>
<evidence type="ECO:0000313" key="1">
    <source>
        <dbReference type="EMBL" id="CAL1540266.1"/>
    </source>
</evidence>
<dbReference type="Pfam" id="PF13096">
    <property type="entry name" value="CENP-P"/>
    <property type="match status" value="1"/>
</dbReference>
<gene>
    <name evidence="1" type="ORF">GSLYS_00013934001</name>
</gene>
<dbReference type="AlphaFoldDB" id="A0AAV2I0X4"/>
<dbReference type="GO" id="GO:0005634">
    <property type="term" value="C:nucleus"/>
    <property type="evidence" value="ECO:0007669"/>
    <property type="project" value="TreeGrafter"/>
</dbReference>
<dbReference type="GO" id="GO:0034080">
    <property type="term" value="P:CENP-A containing chromatin assembly"/>
    <property type="evidence" value="ECO:0007669"/>
    <property type="project" value="InterPro"/>
</dbReference>
<comment type="caution">
    <text evidence="1">The sequence shown here is derived from an EMBL/GenBank/DDBJ whole genome shotgun (WGS) entry which is preliminary data.</text>
</comment>
<dbReference type="PANTHER" id="PTHR28577">
    <property type="entry name" value="CENTROMERE PROTEIN P"/>
    <property type="match status" value="1"/>
</dbReference>